<evidence type="ECO:0000313" key="12">
    <source>
        <dbReference type="EMBL" id="VDM58730.1"/>
    </source>
</evidence>
<evidence type="ECO:0000256" key="8">
    <source>
        <dbReference type="ARBA" id="ARBA00023065"/>
    </source>
</evidence>
<evidence type="ECO:0000256" key="5">
    <source>
        <dbReference type="ARBA" id="ARBA00022692"/>
    </source>
</evidence>
<dbReference type="STRING" id="334426.A0A0R3PPL0"/>
<dbReference type="PANTHER" id="PTHR21522:SF43">
    <property type="entry name" value="OTOPETRIN-2"/>
    <property type="match status" value="1"/>
</dbReference>
<dbReference type="Pfam" id="PF03189">
    <property type="entry name" value="Otopetrin"/>
    <property type="match status" value="1"/>
</dbReference>
<dbReference type="EMBL" id="UYYA01004009">
    <property type="protein sequence ID" value="VDM58730.1"/>
    <property type="molecule type" value="Genomic_DNA"/>
</dbReference>
<organism evidence="14">
    <name type="scientific">Angiostrongylus costaricensis</name>
    <name type="common">Nematode worm</name>
    <dbReference type="NCBI Taxonomy" id="334426"/>
    <lineage>
        <taxon>Eukaryota</taxon>
        <taxon>Metazoa</taxon>
        <taxon>Ecdysozoa</taxon>
        <taxon>Nematoda</taxon>
        <taxon>Chromadorea</taxon>
        <taxon>Rhabditida</taxon>
        <taxon>Rhabditina</taxon>
        <taxon>Rhabditomorpha</taxon>
        <taxon>Strongyloidea</taxon>
        <taxon>Metastrongylidae</taxon>
        <taxon>Angiostrongylus</taxon>
    </lineage>
</organism>
<sequence length="560" mass="63004">MVINAEKSNDASRYGLVADPRASIDFFIGLLTCLYALILTIIALIIEVSPIWKTDIWIAETTFFLFMYGFGIAFFFCCYTFVIYPEIYNFVIKWLVRVKVLQNSQKWIIQKTNHNGEGAGTLYLRLGALFFGSAGIVLFGLEMFLCIEDSNCRTSSIAKHVVAILFTFIQMHFIFCNSKVIYKLAKLGMMHLISVNLWTWFRFVLVKTEHKVAKKQASHSFPLSPRSSSEEDDNITIRAQLPLHATSVRYKHCLGAIDQFGDAATFLTTCLVEYSLIGAAVMFIQWKSIGCAIAGHYGEEKVKRKCKMRIDCSSSSTGLFAGIIFLIAAFVSMGMYTIFEELRNSRGAQLVFGIVDLCMFCMTLGACLIGLWRMKALQYRMCAHGEVIDEILLIIGLIGEIVYCVIGMDIFLATRRARIDPSLLPAFVFAFRLIQVVVQAAFILITSRLRCSSPYTVKKKPGKQIITFLLVANATLFVFHTYEGMKSSFGISEYGGTTYTNAIHAVAPLLVFYRFHSSACLAEIWKHTYSTKPHERRHGSVTMSDSNLTLETTDNCSSSR</sequence>
<evidence type="ECO:0000256" key="2">
    <source>
        <dbReference type="ARBA" id="ARBA00006513"/>
    </source>
</evidence>
<dbReference type="GO" id="GO:0015252">
    <property type="term" value="F:proton channel activity"/>
    <property type="evidence" value="ECO:0007669"/>
    <property type="project" value="InterPro"/>
</dbReference>
<feature type="transmembrane region" description="Helical" evidence="11">
    <location>
        <begin position="122"/>
        <end position="145"/>
    </location>
</feature>
<dbReference type="InterPro" id="IPR004878">
    <property type="entry name" value="Otopetrin"/>
</dbReference>
<evidence type="ECO:0000256" key="9">
    <source>
        <dbReference type="ARBA" id="ARBA00023136"/>
    </source>
</evidence>
<feature type="transmembrane region" description="Helical" evidence="11">
    <location>
        <begin position="465"/>
        <end position="482"/>
    </location>
</feature>
<gene>
    <name evidence="12" type="ORF">ACOC_LOCUS7145</name>
</gene>
<proteinExistence type="inferred from homology"/>
<evidence type="ECO:0000256" key="7">
    <source>
        <dbReference type="ARBA" id="ARBA00022989"/>
    </source>
</evidence>
<dbReference type="Proteomes" id="UP000267027">
    <property type="component" value="Unassembled WGS sequence"/>
</dbReference>
<keyword evidence="5 11" id="KW-0812">Transmembrane</keyword>
<reference evidence="12 13" key="2">
    <citation type="submission" date="2018-11" db="EMBL/GenBank/DDBJ databases">
        <authorList>
            <consortium name="Pathogen Informatics"/>
        </authorList>
    </citation>
    <scope>NUCLEOTIDE SEQUENCE [LARGE SCALE GENOMIC DNA]</scope>
    <source>
        <strain evidence="12 13">Costa Rica</strain>
    </source>
</reference>
<feature type="transmembrane region" description="Helical" evidence="11">
    <location>
        <begin position="58"/>
        <end position="84"/>
    </location>
</feature>
<feature type="transmembrane region" description="Helical" evidence="11">
    <location>
        <begin position="187"/>
        <end position="205"/>
    </location>
</feature>
<feature type="transmembrane region" description="Helical" evidence="11">
    <location>
        <begin position="317"/>
        <end position="338"/>
    </location>
</feature>
<evidence type="ECO:0000313" key="14">
    <source>
        <dbReference type="WBParaSite" id="ACOC_0000714401-mRNA-1"/>
    </source>
</evidence>
<keyword evidence="8" id="KW-0406">Ion transport</keyword>
<keyword evidence="4" id="KW-1003">Cell membrane</keyword>
<dbReference type="AlphaFoldDB" id="A0A0R3PPL0"/>
<dbReference type="OMA" id="NRVDMGA"/>
<protein>
    <submittedName>
        <fullName evidence="14">Otopetrin-2</fullName>
    </submittedName>
</protein>
<reference evidence="14" key="1">
    <citation type="submission" date="2017-02" db="UniProtKB">
        <authorList>
            <consortium name="WormBaseParasite"/>
        </authorList>
    </citation>
    <scope>IDENTIFICATION</scope>
</reference>
<evidence type="ECO:0000256" key="1">
    <source>
        <dbReference type="ARBA" id="ARBA00004651"/>
    </source>
</evidence>
<feature type="transmembrane region" description="Helical" evidence="11">
    <location>
        <begin position="350"/>
        <end position="371"/>
    </location>
</feature>
<keyword evidence="9 11" id="KW-0472">Membrane</keyword>
<feature type="transmembrane region" description="Helical" evidence="11">
    <location>
        <begin position="424"/>
        <end position="445"/>
    </location>
</feature>
<keyword evidence="7 11" id="KW-1133">Transmembrane helix</keyword>
<dbReference type="PANTHER" id="PTHR21522">
    <property type="entry name" value="PROTON CHANNEL OTOP"/>
    <property type="match status" value="1"/>
</dbReference>
<feature type="transmembrane region" description="Helical" evidence="11">
    <location>
        <begin position="26"/>
        <end position="46"/>
    </location>
</feature>
<keyword evidence="13" id="KW-1185">Reference proteome</keyword>
<keyword evidence="6" id="KW-0375">Hydrogen ion transport</keyword>
<dbReference type="GO" id="GO:0005886">
    <property type="term" value="C:plasma membrane"/>
    <property type="evidence" value="ECO:0007669"/>
    <property type="project" value="UniProtKB-SubCell"/>
</dbReference>
<evidence type="ECO:0000256" key="6">
    <source>
        <dbReference type="ARBA" id="ARBA00022781"/>
    </source>
</evidence>
<feature type="transmembrane region" description="Helical" evidence="11">
    <location>
        <begin position="157"/>
        <end position="175"/>
    </location>
</feature>
<evidence type="ECO:0000256" key="10">
    <source>
        <dbReference type="ARBA" id="ARBA00023303"/>
    </source>
</evidence>
<comment type="similarity">
    <text evidence="2">Belongs to the otopetrin family.</text>
</comment>
<dbReference type="WBParaSite" id="ACOC_0000714401-mRNA-1">
    <property type="protein sequence ID" value="ACOC_0000714401-mRNA-1"/>
    <property type="gene ID" value="ACOC_0000714401"/>
</dbReference>
<evidence type="ECO:0000256" key="4">
    <source>
        <dbReference type="ARBA" id="ARBA00022475"/>
    </source>
</evidence>
<keyword evidence="10" id="KW-0407">Ion channel</keyword>
<keyword evidence="3" id="KW-0813">Transport</keyword>
<accession>A0A0R3PPL0</accession>
<name>A0A0R3PPL0_ANGCS</name>
<evidence type="ECO:0000256" key="3">
    <source>
        <dbReference type="ARBA" id="ARBA00022448"/>
    </source>
</evidence>
<evidence type="ECO:0000256" key="11">
    <source>
        <dbReference type="SAM" id="Phobius"/>
    </source>
</evidence>
<feature type="transmembrane region" description="Helical" evidence="11">
    <location>
        <begin position="391"/>
        <end position="412"/>
    </location>
</feature>
<comment type="subcellular location">
    <subcellularLocation>
        <location evidence="1">Cell membrane</location>
        <topology evidence="1">Multi-pass membrane protein</topology>
    </subcellularLocation>
</comment>
<evidence type="ECO:0000313" key="13">
    <source>
        <dbReference type="Proteomes" id="UP000267027"/>
    </source>
</evidence>
<dbReference type="OrthoDB" id="6429739at2759"/>